<gene>
    <name evidence="1" type="ORF">EV645_3673</name>
</gene>
<dbReference type="Proteomes" id="UP000292027">
    <property type="component" value="Unassembled WGS sequence"/>
</dbReference>
<name>A0A4Q7X1J1_9ACTN</name>
<dbReference type="EMBL" id="SHKR01000012">
    <property type="protein sequence ID" value="RZU16125.1"/>
    <property type="molecule type" value="Genomic_DNA"/>
</dbReference>
<dbReference type="InterPro" id="IPR023393">
    <property type="entry name" value="START-like_dom_sf"/>
</dbReference>
<evidence type="ECO:0008006" key="3">
    <source>
        <dbReference type="Google" id="ProtNLM"/>
    </source>
</evidence>
<dbReference type="Pfam" id="PF10604">
    <property type="entry name" value="Polyketide_cyc2"/>
    <property type="match status" value="1"/>
</dbReference>
<dbReference type="SUPFAM" id="SSF55961">
    <property type="entry name" value="Bet v1-like"/>
    <property type="match status" value="1"/>
</dbReference>
<dbReference type="RefSeq" id="WP_130445061.1">
    <property type="nucleotide sequence ID" value="NZ_SHKR01000012.1"/>
</dbReference>
<dbReference type="InterPro" id="IPR019587">
    <property type="entry name" value="Polyketide_cyclase/dehydratase"/>
</dbReference>
<keyword evidence="2" id="KW-1185">Reference proteome</keyword>
<accession>A0A4Q7X1J1</accession>
<evidence type="ECO:0000313" key="1">
    <source>
        <dbReference type="EMBL" id="RZU16125.1"/>
    </source>
</evidence>
<protein>
    <recommendedName>
        <fullName evidence="3">SRPBCC domain-containing protein</fullName>
    </recommendedName>
</protein>
<dbReference type="CDD" id="cd07822">
    <property type="entry name" value="SRPBCC_4"/>
    <property type="match status" value="1"/>
</dbReference>
<reference evidence="1 2" key="1">
    <citation type="journal article" date="2015" name="Stand. Genomic Sci.">
        <title>Genomic Encyclopedia of Bacterial and Archaeal Type Strains, Phase III: the genomes of soil and plant-associated and newly described type strains.</title>
        <authorList>
            <person name="Whitman W.B."/>
            <person name="Woyke T."/>
            <person name="Klenk H.P."/>
            <person name="Zhou Y."/>
            <person name="Lilburn T.G."/>
            <person name="Beck B.J."/>
            <person name="De Vos P."/>
            <person name="Vandamme P."/>
            <person name="Eisen J.A."/>
            <person name="Garrity G."/>
            <person name="Hugenholtz P."/>
            <person name="Kyrpides N.C."/>
        </authorList>
    </citation>
    <scope>NUCLEOTIDE SEQUENCE [LARGE SCALE GENOMIC DNA]</scope>
    <source>
        <strain evidence="1 2">VKM Ac-2540</strain>
    </source>
</reference>
<dbReference type="OrthoDB" id="191189at2"/>
<organism evidence="1 2">
    <name type="scientific">Kribbella rubisoli</name>
    <dbReference type="NCBI Taxonomy" id="3075929"/>
    <lineage>
        <taxon>Bacteria</taxon>
        <taxon>Bacillati</taxon>
        <taxon>Actinomycetota</taxon>
        <taxon>Actinomycetes</taxon>
        <taxon>Propionibacteriales</taxon>
        <taxon>Kribbellaceae</taxon>
        <taxon>Kribbella</taxon>
    </lineage>
</organism>
<dbReference type="PANTHER" id="PTHR36166">
    <property type="entry name" value="CHROMOSOME 9, WHOLE GENOME SHOTGUN SEQUENCE"/>
    <property type="match status" value="1"/>
</dbReference>
<dbReference type="PANTHER" id="PTHR36166:SF1">
    <property type="entry name" value="SRPBCC DOMAIN-CONTAINING PROTEIN"/>
    <property type="match status" value="1"/>
</dbReference>
<evidence type="ECO:0000313" key="2">
    <source>
        <dbReference type="Proteomes" id="UP000292027"/>
    </source>
</evidence>
<sequence>MKKFLVALGSVLVLLAGYTVYTVVRPFTLHTELDIDASPEQVWKVLTDRQTYPEWNPFIVSSTGDLKVGNKITNVLRDTKGSETKFTPTLLAVVPDQELRWVGKVPPGALFTGEHSFRLTALPGGRTHLVQEEKFTGAAIPFTQSMLKNTIKPQFDAMNRAIAARAEGAPRNG</sequence>
<proteinExistence type="predicted"/>
<dbReference type="AlphaFoldDB" id="A0A4Q7X1J1"/>
<comment type="caution">
    <text evidence="1">The sequence shown here is derived from an EMBL/GenBank/DDBJ whole genome shotgun (WGS) entry which is preliminary data.</text>
</comment>
<dbReference type="Gene3D" id="3.30.530.20">
    <property type="match status" value="1"/>
</dbReference>